<evidence type="ECO:0000313" key="3">
    <source>
        <dbReference type="Proteomes" id="UP000707138"/>
    </source>
</evidence>
<name>A0ABS2GJ68_9FIRM</name>
<feature type="compositionally biased region" description="Polar residues" evidence="1">
    <location>
        <begin position="79"/>
        <end position="93"/>
    </location>
</feature>
<evidence type="ECO:0000256" key="1">
    <source>
        <dbReference type="SAM" id="MobiDB-lite"/>
    </source>
</evidence>
<protein>
    <submittedName>
        <fullName evidence="2">Hemagglutinin repeat-containing protein</fullName>
    </submittedName>
</protein>
<feature type="non-terminal residue" evidence="2">
    <location>
        <position position="1"/>
    </location>
</feature>
<feature type="non-terminal residue" evidence="2">
    <location>
        <position position="109"/>
    </location>
</feature>
<evidence type="ECO:0000313" key="2">
    <source>
        <dbReference type="EMBL" id="MBM6913770.1"/>
    </source>
</evidence>
<dbReference type="Proteomes" id="UP000707138">
    <property type="component" value="Unassembled WGS sequence"/>
</dbReference>
<feature type="region of interest" description="Disordered" evidence="1">
    <location>
        <begin position="79"/>
        <end position="109"/>
    </location>
</feature>
<accession>A0ABS2GJ68</accession>
<dbReference type="RefSeq" id="WP_205088601.1">
    <property type="nucleotide sequence ID" value="NZ_JACJLA010000094.1"/>
</dbReference>
<keyword evidence="3" id="KW-1185">Reference proteome</keyword>
<dbReference type="InterPro" id="IPR025157">
    <property type="entry name" value="Hemagglutinin_rpt"/>
</dbReference>
<gene>
    <name evidence="2" type="ORF">H6A01_10745</name>
</gene>
<organism evidence="2 3">
    <name type="scientific">Veillonella magna</name>
    <dbReference type="NCBI Taxonomy" id="464322"/>
    <lineage>
        <taxon>Bacteria</taxon>
        <taxon>Bacillati</taxon>
        <taxon>Bacillota</taxon>
        <taxon>Negativicutes</taxon>
        <taxon>Veillonellales</taxon>
        <taxon>Veillonellaceae</taxon>
        <taxon>Veillonella</taxon>
    </lineage>
</organism>
<comment type="caution">
    <text evidence="2">The sequence shown here is derived from an EMBL/GenBank/DDBJ whole genome shotgun (WGS) entry which is preliminary data.</text>
</comment>
<proteinExistence type="predicted"/>
<sequence length="109" mass="10863">GASIGTTGFLGGDIGINKAKSEGLTDRTTHTGTTVVGIDAVQISSGKDTNMIGSQVQGNKITAKIGGDLQIASVQDTDNYKSTSKTSGMSISYTPGHAGIVSGGTTKGD</sequence>
<dbReference type="Pfam" id="PF13332">
    <property type="entry name" value="Fil_haemagg_2"/>
    <property type="match status" value="1"/>
</dbReference>
<reference evidence="2 3" key="1">
    <citation type="journal article" date="2021" name="Sci. Rep.">
        <title>The distribution of antibiotic resistance genes in chicken gut microbiota commensals.</title>
        <authorList>
            <person name="Juricova H."/>
            <person name="Matiasovicova J."/>
            <person name="Kubasova T."/>
            <person name="Cejkova D."/>
            <person name="Rychlik I."/>
        </authorList>
    </citation>
    <scope>NUCLEOTIDE SEQUENCE [LARGE SCALE GENOMIC DNA]</scope>
    <source>
        <strain evidence="2 3">An537</strain>
    </source>
</reference>
<dbReference type="EMBL" id="JACJLA010000094">
    <property type="protein sequence ID" value="MBM6913770.1"/>
    <property type="molecule type" value="Genomic_DNA"/>
</dbReference>